<organism evidence="2 3">
    <name type="scientific">Nocardioides cavernae</name>
    <dbReference type="NCBI Taxonomy" id="1921566"/>
    <lineage>
        <taxon>Bacteria</taxon>
        <taxon>Bacillati</taxon>
        <taxon>Actinomycetota</taxon>
        <taxon>Actinomycetes</taxon>
        <taxon>Propionibacteriales</taxon>
        <taxon>Nocardioidaceae</taxon>
        <taxon>Nocardioides</taxon>
    </lineage>
</organism>
<accession>A0ABR8NEL0</accession>
<dbReference type="RefSeq" id="WP_191195862.1">
    <property type="nucleotide sequence ID" value="NZ_JACXYZ010000002.1"/>
</dbReference>
<keyword evidence="3" id="KW-1185">Reference proteome</keyword>
<comment type="caution">
    <text evidence="2">The sequence shown here is derived from an EMBL/GenBank/DDBJ whole genome shotgun (WGS) entry which is preliminary data.</text>
</comment>
<proteinExistence type="predicted"/>
<protein>
    <submittedName>
        <fullName evidence="2">Uncharacterized protein</fullName>
    </submittedName>
</protein>
<dbReference type="EMBL" id="JACXYZ010000002">
    <property type="protein sequence ID" value="MBD3926017.1"/>
    <property type="molecule type" value="Genomic_DNA"/>
</dbReference>
<sequence>MRTPIHQHQLTTPVPDSTPPEHRPNTEDTPGTWDHLETRALGRTAVASTTSLDATLAALALRRQEQLLN</sequence>
<evidence type="ECO:0000313" key="2">
    <source>
        <dbReference type="EMBL" id="MBD3926017.1"/>
    </source>
</evidence>
<evidence type="ECO:0000313" key="3">
    <source>
        <dbReference type="Proteomes" id="UP000618818"/>
    </source>
</evidence>
<gene>
    <name evidence="2" type="ORF">IEZ26_15445</name>
</gene>
<evidence type="ECO:0000256" key="1">
    <source>
        <dbReference type="SAM" id="MobiDB-lite"/>
    </source>
</evidence>
<dbReference type="Proteomes" id="UP000618818">
    <property type="component" value="Unassembled WGS sequence"/>
</dbReference>
<name>A0ABR8NEL0_9ACTN</name>
<reference evidence="2 3" key="1">
    <citation type="submission" date="2020-09" db="EMBL/GenBank/DDBJ databases">
        <title>novel species in genus Nocardioides.</title>
        <authorList>
            <person name="Zhang G."/>
        </authorList>
    </citation>
    <scope>NUCLEOTIDE SEQUENCE [LARGE SCALE GENOMIC DNA]</scope>
    <source>
        <strain evidence="2 3">KCTC 39551</strain>
    </source>
</reference>
<feature type="region of interest" description="Disordered" evidence="1">
    <location>
        <begin position="1"/>
        <end position="34"/>
    </location>
</feature>
<feature type="compositionally biased region" description="Polar residues" evidence="1">
    <location>
        <begin position="1"/>
        <end position="15"/>
    </location>
</feature>